<evidence type="ECO:0000256" key="1">
    <source>
        <dbReference type="ARBA" id="ARBA00022741"/>
    </source>
</evidence>
<feature type="compositionally biased region" description="Polar residues" evidence="3">
    <location>
        <begin position="417"/>
        <end position="442"/>
    </location>
</feature>
<dbReference type="Proteomes" id="UP001558713">
    <property type="component" value="Unassembled WGS sequence"/>
</dbReference>
<keyword evidence="2" id="KW-0067">ATP-binding</keyword>
<evidence type="ECO:0000313" key="6">
    <source>
        <dbReference type="Proteomes" id="UP001558713"/>
    </source>
</evidence>
<keyword evidence="1" id="KW-0547">Nucleotide-binding</keyword>
<keyword evidence="5" id="KW-0808">Transferase</keyword>
<dbReference type="Gene3D" id="1.10.510.10">
    <property type="entry name" value="Transferase(Phosphotransferase) domain 1"/>
    <property type="match status" value="1"/>
</dbReference>
<dbReference type="GO" id="GO:0016301">
    <property type="term" value="F:kinase activity"/>
    <property type="evidence" value="ECO:0007669"/>
    <property type="project" value="UniProtKB-KW"/>
</dbReference>
<protein>
    <submittedName>
        <fullName evidence="5">Inactive serine/threonine-protein kinase ZRK12</fullName>
    </submittedName>
</protein>
<dbReference type="Pfam" id="PF00069">
    <property type="entry name" value="Pkinase"/>
    <property type="match status" value="1"/>
</dbReference>
<dbReference type="PROSITE" id="PS50011">
    <property type="entry name" value="PROTEIN_KINASE_DOM"/>
    <property type="match status" value="1"/>
</dbReference>
<dbReference type="PANTHER" id="PTHR27005">
    <property type="entry name" value="WALL-ASSOCIATED RECEPTOR KINASE-LIKE 21"/>
    <property type="match status" value="1"/>
</dbReference>
<dbReference type="GO" id="GO:0009266">
    <property type="term" value="P:response to temperature stimulus"/>
    <property type="evidence" value="ECO:0007669"/>
    <property type="project" value="UniProtKB-ARBA"/>
</dbReference>
<evidence type="ECO:0000259" key="4">
    <source>
        <dbReference type="PROSITE" id="PS50011"/>
    </source>
</evidence>
<reference evidence="5 6" key="1">
    <citation type="submission" date="2024-04" db="EMBL/GenBank/DDBJ databases">
        <title>Genome assembly C_amara_ONT_v2.</title>
        <authorList>
            <person name="Yant L."/>
            <person name="Moore C."/>
            <person name="Slenker M."/>
        </authorList>
    </citation>
    <scope>NUCLEOTIDE SEQUENCE [LARGE SCALE GENOMIC DNA]</scope>
    <source>
        <tissue evidence="5">Leaf</tissue>
    </source>
</reference>
<name>A0ABD1BLF0_CARAN</name>
<keyword evidence="6" id="KW-1185">Reference proteome</keyword>
<accession>A0ABD1BLF0</accession>
<feature type="region of interest" description="Disordered" evidence="3">
    <location>
        <begin position="412"/>
        <end position="442"/>
    </location>
</feature>
<dbReference type="InterPro" id="IPR011009">
    <property type="entry name" value="Kinase-like_dom_sf"/>
</dbReference>
<evidence type="ECO:0000313" key="5">
    <source>
        <dbReference type="EMBL" id="KAL1217949.1"/>
    </source>
</evidence>
<comment type="caution">
    <text evidence="5">The sequence shown here is derived from an EMBL/GenBank/DDBJ whole genome shotgun (WGS) entry which is preliminary data.</text>
</comment>
<organism evidence="5 6">
    <name type="scientific">Cardamine amara subsp. amara</name>
    <dbReference type="NCBI Taxonomy" id="228776"/>
    <lineage>
        <taxon>Eukaryota</taxon>
        <taxon>Viridiplantae</taxon>
        <taxon>Streptophyta</taxon>
        <taxon>Embryophyta</taxon>
        <taxon>Tracheophyta</taxon>
        <taxon>Spermatophyta</taxon>
        <taxon>Magnoliopsida</taxon>
        <taxon>eudicotyledons</taxon>
        <taxon>Gunneridae</taxon>
        <taxon>Pentapetalae</taxon>
        <taxon>rosids</taxon>
        <taxon>malvids</taxon>
        <taxon>Brassicales</taxon>
        <taxon>Brassicaceae</taxon>
        <taxon>Cardamineae</taxon>
        <taxon>Cardamine</taxon>
    </lineage>
</organism>
<dbReference type="EMBL" id="JBANAX010000233">
    <property type="protein sequence ID" value="KAL1217949.1"/>
    <property type="molecule type" value="Genomic_DNA"/>
</dbReference>
<dbReference type="PANTHER" id="PTHR27005:SF188">
    <property type="entry name" value="INACTIVE SERINE_THREONINE-PROTEIN KINASE ZRK12-RELATED"/>
    <property type="match status" value="1"/>
</dbReference>
<feature type="domain" description="Protein kinase" evidence="4">
    <location>
        <begin position="45"/>
        <end position="326"/>
    </location>
</feature>
<dbReference type="SUPFAM" id="SSF56112">
    <property type="entry name" value="Protein kinase-like (PK-like)"/>
    <property type="match status" value="1"/>
</dbReference>
<sequence>MNWWREKKKKKKRNLKRGAKLLEELIECCDGKSNPIKFFSIPQILKATNNLNDSYFVFGSRFSYAWFKGENENDAMILIRKGVDIKGNFYRDIAVSSMVSGHKNFMKLVGCCLEFKDPVLVYNGVKTHAPVHLIISVAPWYGRMKIAEDIATALAYLHTAFPRPFVYRSLVPDNVLLDEDLVAKLSDFSGCVSIPEGKTFVKVNRIYCGDIYKDSKYWRDGVVSVETDVYAFGMLMQMLLHGCHEVWVDKLFHRITRKQSADRYAAKTDFVIKYTQYWLLKRMKEGRMEDIFKTVNPEMLKTMGLISEEELRNGFRDVGQLSHRITGEEISDDSITEREDQKRQIQDWLLKHMEEGKMHEIADPEMLEKMGEISEKELSQMKAFLMLSQRCIGLQGEVPTMVEVAKELKKIQRSLKNDSSSPSGESQFHSPQDIASSSQTRF</sequence>
<dbReference type="InterPro" id="IPR045274">
    <property type="entry name" value="WAK-like"/>
</dbReference>
<dbReference type="Gene3D" id="3.30.200.20">
    <property type="entry name" value="Phosphorylase Kinase, domain 1"/>
    <property type="match status" value="1"/>
</dbReference>
<keyword evidence="5" id="KW-0418">Kinase</keyword>
<dbReference type="FunFam" id="3.30.200.20:FF:000515">
    <property type="entry name" value="Inactive serine/threonine-protein kinase"/>
    <property type="match status" value="1"/>
</dbReference>
<dbReference type="GO" id="GO:0005524">
    <property type="term" value="F:ATP binding"/>
    <property type="evidence" value="ECO:0007669"/>
    <property type="project" value="UniProtKB-KW"/>
</dbReference>
<gene>
    <name evidence="5" type="ORF">V5N11_001840</name>
</gene>
<evidence type="ECO:0000256" key="2">
    <source>
        <dbReference type="ARBA" id="ARBA00022840"/>
    </source>
</evidence>
<evidence type="ECO:0000256" key="3">
    <source>
        <dbReference type="SAM" id="MobiDB-lite"/>
    </source>
</evidence>
<dbReference type="InterPro" id="IPR000719">
    <property type="entry name" value="Prot_kinase_dom"/>
</dbReference>
<proteinExistence type="predicted"/>
<dbReference type="AlphaFoldDB" id="A0ABD1BLF0"/>